<feature type="compositionally biased region" description="Basic and acidic residues" evidence="1">
    <location>
        <begin position="478"/>
        <end position="490"/>
    </location>
</feature>
<gene>
    <name evidence="2" type="ORF">SO694_00029213</name>
</gene>
<sequence length="629" mass="66820">MLASLIKSVLDRHATQWGLETDEVRVESDGSIVLTNLHLDTDKLAEKVGGLVEISRLSVGKVTIQPFDSNAIVEDVSVVVAPSRACDAAEARARRLKHVAFVDGLVGTPREARVTDEEEASLLEQVAGYRFEGRRWSARVEYPTDDGHGSVGVAVGSVVLENAKEDAKRGACALRDVSATAHEADEPYGGDRSAVDARVECGLRDGARVALLRLRDASGPAFETGYLAAEKRVEVYVALDHEDAVEIRVVQDEVLGPRAVGAGELGAPAVSKCLDAFALFGDAAGAVHVDVGRGSFVSLDVRDAFPRSADGGPRVFHLAELDADLRKDRAESRCAVELKRPAATVQPRQPQRCAAGGEARSRAAAERTALALRREGAPSLRRLARLLRFEFEEVDASQPLEVAVYDDSYAKSIGPMLVGRATVACADGIREVTAASSSPLATPVPVRLAIAVRDHHDVGPGGPPSRRLAEAAGASFSTRDHRFHDERKRRDHVDRQLSVLQADAVAARSDRAFREVAVADAVVSLRGAALSCASATATFESRGDAWSSSDFHAPAAEVAAGRRSAALAGARLTLEREADADDDHFGLTLLSVEGDTKAVAEFQRAAAALAAELAPGLRDLPTLARLLAH</sequence>
<proteinExistence type="predicted"/>
<accession>A0ABR1FVV4</accession>
<keyword evidence="3" id="KW-1185">Reference proteome</keyword>
<evidence type="ECO:0000313" key="3">
    <source>
        <dbReference type="Proteomes" id="UP001363151"/>
    </source>
</evidence>
<comment type="caution">
    <text evidence="2">The sequence shown here is derived from an EMBL/GenBank/DDBJ whole genome shotgun (WGS) entry which is preliminary data.</text>
</comment>
<feature type="region of interest" description="Disordered" evidence="1">
    <location>
        <begin position="457"/>
        <end position="490"/>
    </location>
</feature>
<reference evidence="2 3" key="1">
    <citation type="submission" date="2024-03" db="EMBL/GenBank/DDBJ databases">
        <title>Aureococcus anophagefferens CCMP1851 and Kratosvirus quantuckense: Draft genome of a second virus-susceptible host strain in the model system.</title>
        <authorList>
            <person name="Chase E."/>
            <person name="Truchon A.R."/>
            <person name="Schepens W."/>
            <person name="Wilhelm S.W."/>
        </authorList>
    </citation>
    <scope>NUCLEOTIDE SEQUENCE [LARGE SCALE GENOMIC DNA]</scope>
    <source>
        <strain evidence="2 3">CCMP1851</strain>
    </source>
</reference>
<evidence type="ECO:0008006" key="4">
    <source>
        <dbReference type="Google" id="ProtNLM"/>
    </source>
</evidence>
<evidence type="ECO:0000256" key="1">
    <source>
        <dbReference type="SAM" id="MobiDB-lite"/>
    </source>
</evidence>
<name>A0ABR1FVV4_AURAN</name>
<evidence type="ECO:0000313" key="2">
    <source>
        <dbReference type="EMBL" id="KAK7239805.1"/>
    </source>
</evidence>
<dbReference type="Proteomes" id="UP001363151">
    <property type="component" value="Unassembled WGS sequence"/>
</dbReference>
<dbReference type="EMBL" id="JBBJCI010000222">
    <property type="protein sequence ID" value="KAK7239805.1"/>
    <property type="molecule type" value="Genomic_DNA"/>
</dbReference>
<organism evidence="2 3">
    <name type="scientific">Aureococcus anophagefferens</name>
    <name type="common">Harmful bloom alga</name>
    <dbReference type="NCBI Taxonomy" id="44056"/>
    <lineage>
        <taxon>Eukaryota</taxon>
        <taxon>Sar</taxon>
        <taxon>Stramenopiles</taxon>
        <taxon>Ochrophyta</taxon>
        <taxon>Pelagophyceae</taxon>
        <taxon>Pelagomonadales</taxon>
        <taxon>Pelagomonadaceae</taxon>
        <taxon>Aureococcus</taxon>
    </lineage>
</organism>
<protein>
    <recommendedName>
        <fullName evidence="4">Chorein N-terminal domain-containing protein</fullName>
    </recommendedName>
</protein>